<name>A0AAN5ANY1_9BACT</name>
<comment type="caution">
    <text evidence="2">The sequence shown here is derived from an EMBL/GenBank/DDBJ whole genome shotgun (WGS) entry which is preliminary data.</text>
</comment>
<feature type="transmembrane region" description="Helical" evidence="1">
    <location>
        <begin position="6"/>
        <end position="23"/>
    </location>
</feature>
<accession>A0AAN5ANY1</accession>
<dbReference type="AlphaFoldDB" id="A0AAN5ANY1"/>
<dbReference type="EMBL" id="BQKE01000002">
    <property type="protein sequence ID" value="GJM63283.1"/>
    <property type="molecule type" value="Genomic_DNA"/>
</dbReference>
<dbReference type="Pfam" id="PF14345">
    <property type="entry name" value="GDYXXLXY"/>
    <property type="match status" value="1"/>
</dbReference>
<dbReference type="InterPro" id="IPR025833">
    <property type="entry name" value="GDYXXLXY"/>
</dbReference>
<sequence length="188" mass="21387">MNKMKIIVPAFIIMVLLQWYFPLKAVWQSEHILATGNEYKFRTMPVDPKDPFRGKYVTLNYEATTVPIDEADAWQTISEAYGIIQLDTEGYARFVALQKTQPASSIDYMKVKIDNIKAGEDPKAIVALPFKRFYVEESKAKAVEDLYRKHQRDPNSVTYALVAVKGGEGQLKDLQVNGTSILEHVQVE</sequence>
<protein>
    <recommendedName>
        <fullName evidence="4">GDYXXLXY domain-containing protein</fullName>
    </recommendedName>
</protein>
<gene>
    <name evidence="2" type="ORF">PEDI_38350</name>
</gene>
<keyword evidence="1" id="KW-0472">Membrane</keyword>
<dbReference type="Proteomes" id="UP001310022">
    <property type="component" value="Unassembled WGS sequence"/>
</dbReference>
<reference evidence="2 3" key="1">
    <citation type="submission" date="2021-12" db="EMBL/GenBank/DDBJ databases">
        <title>Genome sequencing of bacteria with rrn-lacking chromosome and rrn-plasmid.</title>
        <authorList>
            <person name="Anda M."/>
            <person name="Iwasaki W."/>
        </authorList>
    </citation>
    <scope>NUCLEOTIDE SEQUENCE [LARGE SCALE GENOMIC DNA]</scope>
    <source>
        <strain evidence="2 3">NBRC 15940</strain>
    </source>
</reference>
<evidence type="ECO:0000313" key="3">
    <source>
        <dbReference type="Proteomes" id="UP001310022"/>
    </source>
</evidence>
<keyword evidence="1" id="KW-0812">Transmembrane</keyword>
<keyword evidence="1" id="KW-1133">Transmembrane helix</keyword>
<proteinExistence type="predicted"/>
<organism evidence="2 3">
    <name type="scientific">Persicobacter diffluens</name>
    <dbReference type="NCBI Taxonomy" id="981"/>
    <lineage>
        <taxon>Bacteria</taxon>
        <taxon>Pseudomonadati</taxon>
        <taxon>Bacteroidota</taxon>
        <taxon>Cytophagia</taxon>
        <taxon>Cytophagales</taxon>
        <taxon>Persicobacteraceae</taxon>
        <taxon>Persicobacter</taxon>
    </lineage>
</organism>
<keyword evidence="3" id="KW-1185">Reference proteome</keyword>
<evidence type="ECO:0008006" key="4">
    <source>
        <dbReference type="Google" id="ProtNLM"/>
    </source>
</evidence>
<evidence type="ECO:0000313" key="2">
    <source>
        <dbReference type="EMBL" id="GJM63283.1"/>
    </source>
</evidence>
<evidence type="ECO:0000256" key="1">
    <source>
        <dbReference type="SAM" id="Phobius"/>
    </source>
</evidence>